<dbReference type="AlphaFoldDB" id="A0A399RAZ1"/>
<name>A0A399RAZ1_9PROT</name>
<dbReference type="PANTHER" id="PTHR43197:SF1">
    <property type="entry name" value="UTP--GLUCOSE-1-PHOSPHATE URIDYLYLTRANSFERASE"/>
    <property type="match status" value="1"/>
</dbReference>
<evidence type="ECO:0000256" key="2">
    <source>
        <dbReference type="ARBA" id="ARBA00012415"/>
    </source>
</evidence>
<keyword evidence="5 7" id="KW-0548">Nucleotidyltransferase</keyword>
<gene>
    <name evidence="9" type="primary">galU</name>
    <name evidence="9" type="ORF">D1223_14710</name>
</gene>
<evidence type="ECO:0000259" key="8">
    <source>
        <dbReference type="Pfam" id="PF00483"/>
    </source>
</evidence>
<dbReference type="InterPro" id="IPR029044">
    <property type="entry name" value="Nucleotide-diphossugar_trans"/>
</dbReference>
<evidence type="ECO:0000256" key="6">
    <source>
        <dbReference type="ARBA" id="ARBA00048128"/>
    </source>
</evidence>
<comment type="similarity">
    <text evidence="1 7">Belongs to the UDPGP type 2 family.</text>
</comment>
<comment type="catalytic activity">
    <reaction evidence="6 7">
        <text>alpha-D-glucose 1-phosphate + UTP + H(+) = UDP-alpha-D-glucose + diphosphate</text>
        <dbReference type="Rhea" id="RHEA:19889"/>
        <dbReference type="ChEBI" id="CHEBI:15378"/>
        <dbReference type="ChEBI" id="CHEBI:33019"/>
        <dbReference type="ChEBI" id="CHEBI:46398"/>
        <dbReference type="ChEBI" id="CHEBI:58601"/>
        <dbReference type="ChEBI" id="CHEBI:58885"/>
        <dbReference type="EC" id="2.7.7.9"/>
    </reaction>
</comment>
<evidence type="ECO:0000256" key="4">
    <source>
        <dbReference type="ARBA" id="ARBA00022679"/>
    </source>
</evidence>
<accession>A0A399RAZ1</accession>
<organism evidence="9 10">
    <name type="scientific">Henriciella mobilis</name>
    <dbReference type="NCBI Taxonomy" id="2305467"/>
    <lineage>
        <taxon>Bacteria</taxon>
        <taxon>Pseudomonadati</taxon>
        <taxon>Pseudomonadota</taxon>
        <taxon>Alphaproteobacteria</taxon>
        <taxon>Hyphomonadales</taxon>
        <taxon>Hyphomonadaceae</taxon>
        <taxon>Henriciella</taxon>
    </lineage>
</organism>
<evidence type="ECO:0000256" key="1">
    <source>
        <dbReference type="ARBA" id="ARBA00006890"/>
    </source>
</evidence>
<sequence>MGIRKAVLPVAGHGTRVLPATKSIPKELLPVVDRPALQYVVDEALEAGIEHIVFVTGRGKGAIEDYFDEAFELETSLAAKASKADILKEVQKTKLPAGAASFTRQQAPLGLGHAVWCAKDIIGNEPFAVLLPDVIVRAKPSCLAQMVEAYNKVGGNIVAVDPVPEERVSSYGVIAPKSRDGRLIEMSGMVEKPPREEAPSNLKITGRYILQPEIFALLEDQGKGAGGEIQLTDSMERLMEKQAFYAFEFEGEEFDCGSKAGYFEAVLAHAIENPETSKDARDIIARYASRL</sequence>
<dbReference type="Pfam" id="PF00483">
    <property type="entry name" value="NTP_transferase"/>
    <property type="match status" value="1"/>
</dbReference>
<dbReference type="CDD" id="cd02541">
    <property type="entry name" value="UGPase_prokaryotic"/>
    <property type="match status" value="1"/>
</dbReference>
<keyword evidence="10" id="KW-1185">Reference proteome</keyword>
<evidence type="ECO:0000256" key="3">
    <source>
        <dbReference type="ARBA" id="ARBA00019048"/>
    </source>
</evidence>
<evidence type="ECO:0000313" key="9">
    <source>
        <dbReference type="EMBL" id="RIJ27085.1"/>
    </source>
</evidence>
<dbReference type="EMBL" id="QWFX01000014">
    <property type="protein sequence ID" value="RIJ27085.1"/>
    <property type="molecule type" value="Genomic_DNA"/>
</dbReference>
<dbReference type="InterPro" id="IPR005835">
    <property type="entry name" value="NTP_transferase_dom"/>
</dbReference>
<dbReference type="GO" id="GO:0006011">
    <property type="term" value="P:UDP-alpha-D-glucose metabolic process"/>
    <property type="evidence" value="ECO:0007669"/>
    <property type="project" value="InterPro"/>
</dbReference>
<protein>
    <recommendedName>
        <fullName evidence="3 7">UTP--glucose-1-phosphate uridylyltransferase</fullName>
        <ecNumber evidence="2 7">2.7.7.9</ecNumber>
    </recommendedName>
    <alternativeName>
        <fullName evidence="7">UDP-glucose pyrophosphorylase</fullName>
    </alternativeName>
</protein>
<evidence type="ECO:0000256" key="7">
    <source>
        <dbReference type="RuleBase" id="RU361259"/>
    </source>
</evidence>
<dbReference type="RefSeq" id="WP_119377199.1">
    <property type="nucleotide sequence ID" value="NZ_QWFX01000014.1"/>
</dbReference>
<dbReference type="EC" id="2.7.7.9" evidence="2 7"/>
<feature type="domain" description="Nucleotidyl transferase" evidence="8">
    <location>
        <begin position="6"/>
        <end position="266"/>
    </location>
</feature>
<evidence type="ECO:0000313" key="10">
    <source>
        <dbReference type="Proteomes" id="UP000266385"/>
    </source>
</evidence>
<dbReference type="OrthoDB" id="9803306at2"/>
<dbReference type="SUPFAM" id="SSF53448">
    <property type="entry name" value="Nucleotide-diphospho-sugar transferases"/>
    <property type="match status" value="1"/>
</dbReference>
<keyword evidence="4 7" id="KW-0808">Transferase</keyword>
<proteinExistence type="inferred from homology"/>
<dbReference type="PANTHER" id="PTHR43197">
    <property type="entry name" value="UTP--GLUCOSE-1-PHOSPHATE URIDYLYLTRANSFERASE"/>
    <property type="match status" value="1"/>
</dbReference>
<dbReference type="InterPro" id="IPR005771">
    <property type="entry name" value="GalU_uridylyltTrfase_bac/arc"/>
</dbReference>
<dbReference type="GO" id="GO:0003983">
    <property type="term" value="F:UTP:glucose-1-phosphate uridylyltransferase activity"/>
    <property type="evidence" value="ECO:0007669"/>
    <property type="project" value="UniProtKB-EC"/>
</dbReference>
<comment type="caution">
    <text evidence="9">The sequence shown here is derived from an EMBL/GenBank/DDBJ whole genome shotgun (WGS) entry which is preliminary data.</text>
</comment>
<evidence type="ECO:0000256" key="5">
    <source>
        <dbReference type="ARBA" id="ARBA00022695"/>
    </source>
</evidence>
<dbReference type="Gene3D" id="3.90.550.10">
    <property type="entry name" value="Spore Coat Polysaccharide Biosynthesis Protein SpsA, Chain A"/>
    <property type="match status" value="1"/>
</dbReference>
<dbReference type="NCBIfam" id="TIGR01099">
    <property type="entry name" value="galU"/>
    <property type="match status" value="1"/>
</dbReference>
<reference evidence="9 10" key="1">
    <citation type="submission" date="2018-08" db="EMBL/GenBank/DDBJ databases">
        <title>Henriciella mobilis sp. nov., isolated from seawater.</title>
        <authorList>
            <person name="Cheng H."/>
            <person name="Wu Y.-H."/>
            <person name="Xu X.-W."/>
            <person name="Guo L.-L."/>
        </authorList>
    </citation>
    <scope>NUCLEOTIDE SEQUENCE [LARGE SCALE GENOMIC DNA]</scope>
    <source>
        <strain evidence="9 10">JN25</strain>
    </source>
</reference>
<dbReference type="Proteomes" id="UP000266385">
    <property type="component" value="Unassembled WGS sequence"/>
</dbReference>